<evidence type="ECO:0000256" key="1">
    <source>
        <dbReference type="SAM" id="MobiDB-lite"/>
    </source>
</evidence>
<dbReference type="EMBL" id="BQKI01000008">
    <property type="protein sequence ID" value="GJN01156.1"/>
    <property type="molecule type" value="Genomic_DNA"/>
</dbReference>
<evidence type="ECO:0000313" key="3">
    <source>
        <dbReference type="Proteomes" id="UP001054889"/>
    </source>
</evidence>
<reference evidence="2" key="2">
    <citation type="submission" date="2021-12" db="EMBL/GenBank/DDBJ databases">
        <title>Resequencing data analysis of finger millet.</title>
        <authorList>
            <person name="Hatakeyama M."/>
            <person name="Aluri S."/>
            <person name="Balachadran M.T."/>
            <person name="Sivarajan S.R."/>
            <person name="Poveda L."/>
            <person name="Shimizu-Inatsugi R."/>
            <person name="Schlapbach R."/>
            <person name="Sreeman S.M."/>
            <person name="Shimizu K.K."/>
        </authorList>
    </citation>
    <scope>NUCLEOTIDE SEQUENCE</scope>
</reference>
<gene>
    <name evidence="2" type="primary">ga18398</name>
    <name evidence="2" type="ORF">PR202_ga18398</name>
</gene>
<proteinExistence type="predicted"/>
<protein>
    <submittedName>
        <fullName evidence="2">Uncharacterized protein</fullName>
    </submittedName>
</protein>
<comment type="caution">
    <text evidence="2">The sequence shown here is derived from an EMBL/GenBank/DDBJ whole genome shotgun (WGS) entry which is preliminary data.</text>
</comment>
<dbReference type="AlphaFoldDB" id="A0AAV5CSR7"/>
<name>A0AAV5CSR7_ELECO</name>
<dbReference type="Proteomes" id="UP001054889">
    <property type="component" value="Unassembled WGS sequence"/>
</dbReference>
<keyword evidence="3" id="KW-1185">Reference proteome</keyword>
<sequence length="321" mass="35001">MSQEVVAHVYDVANAGSDATVVHINRFFKDAIGLGGIFHTAIQVYTVCFKKDCNAHCEHELDLIASMLCWINRFANAGDAALDVAETTAVKVFTNHYCLFCELHVSETSDISALEFCTSSKIFSASRSQQQLKQAKKEIVTACKAASTFLTGTSSSAQSNVEDTSSSANNSFFEGTWVKSIISISMNPSKSLASLDGSDDEKSGDESESESDDDESDSDHSADKQDVTQEQKDMKSPEKCRSNGAHHNVRYLGLDLTSSRQRANPPLPFSPVNFDELLPKETSNQLLIKKASLKRDEEYPASLDLDASQALSVGIQNMKVS</sequence>
<feature type="region of interest" description="Disordered" evidence="1">
    <location>
        <begin position="192"/>
        <end position="246"/>
    </location>
</feature>
<feature type="compositionally biased region" description="Acidic residues" evidence="1">
    <location>
        <begin position="206"/>
        <end position="217"/>
    </location>
</feature>
<feature type="compositionally biased region" description="Basic and acidic residues" evidence="1">
    <location>
        <begin position="218"/>
        <end position="241"/>
    </location>
</feature>
<organism evidence="2 3">
    <name type="scientific">Eleusine coracana subsp. coracana</name>
    <dbReference type="NCBI Taxonomy" id="191504"/>
    <lineage>
        <taxon>Eukaryota</taxon>
        <taxon>Viridiplantae</taxon>
        <taxon>Streptophyta</taxon>
        <taxon>Embryophyta</taxon>
        <taxon>Tracheophyta</taxon>
        <taxon>Spermatophyta</taxon>
        <taxon>Magnoliopsida</taxon>
        <taxon>Liliopsida</taxon>
        <taxon>Poales</taxon>
        <taxon>Poaceae</taxon>
        <taxon>PACMAD clade</taxon>
        <taxon>Chloridoideae</taxon>
        <taxon>Cynodonteae</taxon>
        <taxon>Eleusininae</taxon>
        <taxon>Eleusine</taxon>
    </lineage>
</organism>
<reference evidence="2" key="1">
    <citation type="journal article" date="2018" name="DNA Res.">
        <title>Multiple hybrid de novo genome assembly of finger millet, an orphan allotetraploid crop.</title>
        <authorList>
            <person name="Hatakeyama M."/>
            <person name="Aluri S."/>
            <person name="Balachadran M.T."/>
            <person name="Sivarajan S.R."/>
            <person name="Patrignani A."/>
            <person name="Gruter S."/>
            <person name="Poveda L."/>
            <person name="Shimizu-Inatsugi R."/>
            <person name="Baeten J."/>
            <person name="Francoijs K.J."/>
            <person name="Nataraja K.N."/>
            <person name="Reddy Y.A.N."/>
            <person name="Phadnis S."/>
            <person name="Ravikumar R.L."/>
            <person name="Schlapbach R."/>
            <person name="Sreeman S.M."/>
            <person name="Shimizu K.K."/>
        </authorList>
    </citation>
    <scope>NUCLEOTIDE SEQUENCE</scope>
</reference>
<accession>A0AAV5CSR7</accession>
<evidence type="ECO:0000313" key="2">
    <source>
        <dbReference type="EMBL" id="GJN01156.1"/>
    </source>
</evidence>